<evidence type="ECO:0000313" key="8">
    <source>
        <dbReference type="Proteomes" id="UP000027148"/>
    </source>
</evidence>
<dbReference type="OrthoDB" id="9811281at2"/>
<evidence type="ECO:0000256" key="4">
    <source>
        <dbReference type="PROSITE-ProRule" id="PRU00433"/>
    </source>
</evidence>
<keyword evidence="5" id="KW-0812">Transmembrane</keyword>
<evidence type="ECO:0000256" key="3">
    <source>
        <dbReference type="ARBA" id="ARBA00023004"/>
    </source>
</evidence>
<feature type="transmembrane region" description="Helical" evidence="5">
    <location>
        <begin position="117"/>
        <end position="138"/>
    </location>
</feature>
<keyword evidence="1 4" id="KW-0349">Heme</keyword>
<sequence length="286" mass="33366">MKPRLPAFISIPFGISIIAFVFYVFSSGNLSWHPISLSTIIISIILLVILEEINKLISNKKISFLPKEERKRLIEKNQFNFWGRIYRSGFLESKDDGPVIDHGFDEILELDNNIPSWWVQLFYITIIYAAIYFLAYIFTDFSHPEKEYDFFYKKQLSEIQSYEKKRPQATLETSLFDENLIEEGKNLFKENCATCHEADGTGNIGPNLTDDYWINKEEKSLYKNIFHIIWYGSKNNPTMRDFGASGEIKGNDIQKIASYVYFINKNRNKSTIGKSPQGKKVIWEED</sequence>
<keyword evidence="2 4" id="KW-0479">Metal-binding</keyword>
<dbReference type="KEGG" id="elv:FNIIJ_017"/>
<reference evidence="7 8" key="1">
    <citation type="journal article" date="2014" name="Genome Biol. Evol.">
        <title>Genome sequence of "Candidatus Walczuchella monophlebidarum" the flavobacterial endosymbiont of Llaveia axin axin (Hemiptera: Coccoidea: Monophlebidae).</title>
        <authorList>
            <person name="Rosas-Perez T."/>
            <person name="Rosenblueth M."/>
            <person name="Rincon-Rosales R."/>
            <person name="Mora J."/>
            <person name="Martinez-Romero E."/>
        </authorList>
    </citation>
    <scope>NUCLEOTIDE SEQUENCE [LARGE SCALE GENOMIC DNA]</scope>
    <source>
        <strain evidence="7">FNIIJ</strain>
    </source>
</reference>
<dbReference type="Gene3D" id="1.10.760.10">
    <property type="entry name" value="Cytochrome c-like domain"/>
    <property type="match status" value="1"/>
</dbReference>
<dbReference type="Pfam" id="PF14715">
    <property type="entry name" value="FixP_N"/>
    <property type="match status" value="1"/>
</dbReference>
<dbReference type="Pfam" id="PF13442">
    <property type="entry name" value="Cytochrome_CBB3"/>
    <property type="match status" value="1"/>
</dbReference>
<evidence type="ECO:0000256" key="5">
    <source>
        <dbReference type="SAM" id="Phobius"/>
    </source>
</evidence>
<dbReference type="STRING" id="1415657.FNIIJ_017"/>
<dbReference type="PANTHER" id="PTHR33751">
    <property type="entry name" value="CBB3-TYPE CYTOCHROME C OXIDASE SUBUNIT FIXP"/>
    <property type="match status" value="1"/>
</dbReference>
<keyword evidence="5" id="KW-1133">Transmembrane helix</keyword>
<proteinExistence type="predicted"/>
<dbReference type="SUPFAM" id="SSF46626">
    <property type="entry name" value="Cytochrome c"/>
    <property type="match status" value="1"/>
</dbReference>
<dbReference type="InterPro" id="IPR032858">
    <property type="entry name" value="CcoP_N"/>
</dbReference>
<accession>A0A068DWE0</accession>
<dbReference type="Gene3D" id="6.10.280.130">
    <property type="match status" value="1"/>
</dbReference>
<feature type="domain" description="Cytochrome c" evidence="6">
    <location>
        <begin position="179"/>
        <end position="264"/>
    </location>
</feature>
<dbReference type="GO" id="GO:0009055">
    <property type="term" value="F:electron transfer activity"/>
    <property type="evidence" value="ECO:0007669"/>
    <property type="project" value="InterPro"/>
</dbReference>
<gene>
    <name evidence="7" type="primary">ccoP</name>
    <name evidence="7" type="ORF">FNIIJ_017</name>
</gene>
<dbReference type="PROSITE" id="PS51007">
    <property type="entry name" value="CYTC"/>
    <property type="match status" value="1"/>
</dbReference>
<dbReference type="InterPro" id="IPR009056">
    <property type="entry name" value="Cyt_c-like_dom"/>
</dbReference>
<feature type="transmembrane region" description="Helical" evidence="5">
    <location>
        <begin position="31"/>
        <end position="50"/>
    </location>
</feature>
<name>A0A068DWE0_9FLAO</name>
<keyword evidence="3 4" id="KW-0408">Iron</keyword>
<evidence type="ECO:0000256" key="2">
    <source>
        <dbReference type="ARBA" id="ARBA00022723"/>
    </source>
</evidence>
<dbReference type="GO" id="GO:0020037">
    <property type="term" value="F:heme binding"/>
    <property type="evidence" value="ECO:0007669"/>
    <property type="project" value="InterPro"/>
</dbReference>
<keyword evidence="5" id="KW-0472">Membrane</keyword>
<dbReference type="EMBL" id="CP006873">
    <property type="protein sequence ID" value="AID37323.1"/>
    <property type="molecule type" value="Genomic_DNA"/>
</dbReference>
<dbReference type="InterPro" id="IPR036909">
    <property type="entry name" value="Cyt_c-like_dom_sf"/>
</dbReference>
<evidence type="ECO:0000256" key="1">
    <source>
        <dbReference type="ARBA" id="ARBA00022617"/>
    </source>
</evidence>
<dbReference type="InterPro" id="IPR038414">
    <property type="entry name" value="CcoP_N_sf"/>
</dbReference>
<evidence type="ECO:0000259" key="6">
    <source>
        <dbReference type="PROSITE" id="PS51007"/>
    </source>
</evidence>
<organism evidence="7 8">
    <name type="scientific">Candidatus Walczuchella monophlebidarum</name>
    <dbReference type="NCBI Taxonomy" id="1415657"/>
    <lineage>
        <taxon>Bacteria</taxon>
        <taxon>Pseudomonadati</taxon>
        <taxon>Bacteroidota</taxon>
        <taxon>Flavobacteriia</taxon>
        <taxon>Flavobacteriales</taxon>
        <taxon>Candidatus Walczuchella</taxon>
    </lineage>
</organism>
<dbReference type="PANTHER" id="PTHR33751:SF1">
    <property type="entry name" value="CBB3-TYPE CYTOCHROME C OXIDASE SUBUNIT FIXP"/>
    <property type="match status" value="1"/>
</dbReference>
<dbReference type="HOGENOM" id="CLU_061347_1_0_10"/>
<protein>
    <submittedName>
        <fullName evidence="7">Cbb3-type cytochrome c oxidase ccoP subunit III</fullName>
    </submittedName>
</protein>
<dbReference type="Proteomes" id="UP000027148">
    <property type="component" value="Chromosome"/>
</dbReference>
<dbReference type="AlphaFoldDB" id="A0A068DWE0"/>
<evidence type="ECO:0000313" key="7">
    <source>
        <dbReference type="EMBL" id="AID37323.1"/>
    </source>
</evidence>
<dbReference type="InterPro" id="IPR050597">
    <property type="entry name" value="Cytochrome_c_Oxidase_Subunit"/>
</dbReference>
<feature type="transmembrane region" description="Helical" evidence="5">
    <location>
        <begin position="7"/>
        <end position="25"/>
    </location>
</feature>
<dbReference type="GO" id="GO:0046872">
    <property type="term" value="F:metal ion binding"/>
    <property type="evidence" value="ECO:0007669"/>
    <property type="project" value="UniProtKB-KW"/>
</dbReference>
<keyword evidence="8" id="KW-1185">Reference proteome</keyword>